<dbReference type="GO" id="GO:0005524">
    <property type="term" value="F:ATP binding"/>
    <property type="evidence" value="ECO:0007669"/>
    <property type="project" value="UniProtKB-UniRule"/>
</dbReference>
<feature type="binding site" evidence="10">
    <location>
        <begin position="15"/>
        <end position="20"/>
    </location>
    <ligand>
        <name>substrate</name>
    </ligand>
</feature>
<comment type="catalytic activity">
    <reaction evidence="9 10 11">
        <text>adenosine(37) in tRNA + dimethylallyl diphosphate = N(6)-dimethylallyladenosine(37) in tRNA + diphosphate</text>
        <dbReference type="Rhea" id="RHEA:26482"/>
        <dbReference type="Rhea" id="RHEA-COMP:10162"/>
        <dbReference type="Rhea" id="RHEA-COMP:10375"/>
        <dbReference type="ChEBI" id="CHEBI:33019"/>
        <dbReference type="ChEBI" id="CHEBI:57623"/>
        <dbReference type="ChEBI" id="CHEBI:74411"/>
        <dbReference type="ChEBI" id="CHEBI:74415"/>
        <dbReference type="EC" id="2.5.1.75"/>
    </reaction>
</comment>
<comment type="caution">
    <text evidence="14">The sequence shown here is derived from an EMBL/GenBank/DDBJ whole genome shotgun (WGS) entry which is preliminary data.</text>
</comment>
<keyword evidence="7 10" id="KW-0067">ATP-binding</keyword>
<evidence type="ECO:0000313" key="14">
    <source>
        <dbReference type="EMBL" id="PIR13976.1"/>
    </source>
</evidence>
<evidence type="ECO:0000256" key="2">
    <source>
        <dbReference type="ARBA" id="ARBA00003213"/>
    </source>
</evidence>
<dbReference type="EMBL" id="PCWW01000009">
    <property type="protein sequence ID" value="PIR13976.1"/>
    <property type="molecule type" value="Genomic_DNA"/>
</dbReference>
<evidence type="ECO:0000256" key="8">
    <source>
        <dbReference type="ARBA" id="ARBA00022842"/>
    </source>
</evidence>
<comment type="function">
    <text evidence="2 10 12">Catalyzes the transfer of a dimethylallyl group onto the adenine at position 37 in tRNAs that read codons beginning with uridine, leading to the formation of N6-(dimethylallyl)adenosine (i(6)A).</text>
</comment>
<evidence type="ECO:0000256" key="5">
    <source>
        <dbReference type="ARBA" id="ARBA00022694"/>
    </source>
</evidence>
<evidence type="ECO:0000256" key="1">
    <source>
        <dbReference type="ARBA" id="ARBA00001946"/>
    </source>
</evidence>
<dbReference type="Gene3D" id="1.10.20.140">
    <property type="match status" value="1"/>
</dbReference>
<dbReference type="InterPro" id="IPR027417">
    <property type="entry name" value="P-loop_NTPase"/>
</dbReference>
<feature type="binding site" evidence="10">
    <location>
        <begin position="13"/>
        <end position="20"/>
    </location>
    <ligand>
        <name>ATP</name>
        <dbReference type="ChEBI" id="CHEBI:30616"/>
    </ligand>
</feature>
<dbReference type="AlphaFoldDB" id="A0A2M6KA64"/>
<dbReference type="InterPro" id="IPR018022">
    <property type="entry name" value="IPT"/>
</dbReference>
<dbReference type="NCBIfam" id="TIGR00174">
    <property type="entry name" value="miaA"/>
    <property type="match status" value="1"/>
</dbReference>
<reference evidence="14 15" key="1">
    <citation type="submission" date="2017-09" db="EMBL/GenBank/DDBJ databases">
        <title>Depth-based differentiation of microbial function through sediment-hosted aquifers and enrichment of novel symbionts in the deep terrestrial subsurface.</title>
        <authorList>
            <person name="Probst A.J."/>
            <person name="Ladd B."/>
            <person name="Jarett J.K."/>
            <person name="Geller-Mcgrath D.E."/>
            <person name="Sieber C.M."/>
            <person name="Emerson J.B."/>
            <person name="Anantharaman K."/>
            <person name="Thomas B.C."/>
            <person name="Malmstrom R."/>
            <person name="Stieglmeier M."/>
            <person name="Klingl A."/>
            <person name="Woyke T."/>
            <person name="Ryan C.M."/>
            <person name="Banfield J.F."/>
        </authorList>
    </citation>
    <scope>NUCLEOTIDE SEQUENCE [LARGE SCALE GENOMIC DNA]</scope>
    <source>
        <strain evidence="14">CG11_big_fil_rev_8_21_14_0_20_39_10</strain>
    </source>
</reference>
<dbReference type="InterPro" id="IPR039657">
    <property type="entry name" value="Dimethylallyltransferase"/>
</dbReference>
<evidence type="ECO:0000256" key="11">
    <source>
        <dbReference type="RuleBase" id="RU003783"/>
    </source>
</evidence>
<comment type="similarity">
    <text evidence="3 10 13">Belongs to the IPP transferase family.</text>
</comment>
<dbReference type="EC" id="2.5.1.75" evidence="10"/>
<organism evidence="14 15">
    <name type="scientific">Candidatus Falkowbacteria bacterium CG11_big_fil_rev_8_21_14_0_20_39_10</name>
    <dbReference type="NCBI Taxonomy" id="1974570"/>
    <lineage>
        <taxon>Bacteria</taxon>
        <taxon>Candidatus Falkowiibacteriota</taxon>
    </lineage>
</organism>
<dbReference type="HAMAP" id="MF_00185">
    <property type="entry name" value="IPP_trans"/>
    <property type="match status" value="1"/>
</dbReference>
<evidence type="ECO:0000256" key="6">
    <source>
        <dbReference type="ARBA" id="ARBA00022741"/>
    </source>
</evidence>
<dbReference type="GO" id="GO:0006400">
    <property type="term" value="P:tRNA modification"/>
    <property type="evidence" value="ECO:0007669"/>
    <property type="project" value="TreeGrafter"/>
</dbReference>
<keyword evidence="6 10" id="KW-0547">Nucleotide-binding</keyword>
<keyword evidence="5 10" id="KW-0819">tRNA processing</keyword>
<proteinExistence type="inferred from homology"/>
<dbReference type="Gene3D" id="3.40.50.300">
    <property type="entry name" value="P-loop containing nucleotide triphosphate hydrolases"/>
    <property type="match status" value="1"/>
</dbReference>
<keyword evidence="8 10" id="KW-0460">Magnesium</keyword>
<evidence type="ECO:0000256" key="12">
    <source>
        <dbReference type="RuleBase" id="RU003784"/>
    </source>
</evidence>
<keyword evidence="4 10" id="KW-0808">Transferase</keyword>
<name>A0A2M6KA64_9BACT</name>
<feature type="site" description="Interaction with substrate tRNA" evidence="10">
    <location>
        <position position="148"/>
    </location>
</feature>
<dbReference type="Proteomes" id="UP000230869">
    <property type="component" value="Unassembled WGS sequence"/>
</dbReference>
<comment type="caution">
    <text evidence="10">Lacks conserved residue(s) required for the propagation of feature annotation.</text>
</comment>
<dbReference type="GO" id="GO:0052381">
    <property type="term" value="F:tRNA dimethylallyltransferase activity"/>
    <property type="evidence" value="ECO:0007669"/>
    <property type="project" value="UniProtKB-UniRule"/>
</dbReference>
<gene>
    <name evidence="10" type="primary">miaA</name>
    <name evidence="14" type="ORF">COV49_00545</name>
</gene>
<sequence>MNDKKGKNIVILGPTSSGKTGLAVKLAHKFNGEIVSADSRQVYKGMDIGTGKDLKDYCFKISRNKKQKTNKFKIQNSKFVKIPYHLIDVVSPKQQFDLAKYQKLALKAIEDILSRGKVPIIAGGSGLYLQAVVDNYNLMPVKPDKKLRVKLEEKTARELFVILKRLDPKKAKVLNNSEKNNKRRLVRLIEVKSQKSKVKSEECKNFEYSYLLIGLSCSKEILYKRIYKRLIHRLEKEGMVNEVKRLKKQGLSWKRLESFGLEYKYVSLYLQGKLGYDEMVEKLNTAIRQYAKRQMTWFRRWQKMGAKIRWVKNRGEAERLAREFLK</sequence>
<dbReference type="PANTHER" id="PTHR11088">
    <property type="entry name" value="TRNA DIMETHYLALLYLTRANSFERASE"/>
    <property type="match status" value="1"/>
</dbReference>
<dbReference type="PANTHER" id="PTHR11088:SF60">
    <property type="entry name" value="TRNA DIMETHYLALLYLTRANSFERASE"/>
    <property type="match status" value="1"/>
</dbReference>
<dbReference type="Pfam" id="PF01715">
    <property type="entry name" value="IPPT"/>
    <property type="match status" value="1"/>
</dbReference>
<feature type="region of interest" description="Interaction with substrate tRNA" evidence="10">
    <location>
        <begin position="38"/>
        <end position="41"/>
    </location>
</feature>
<evidence type="ECO:0000256" key="9">
    <source>
        <dbReference type="ARBA" id="ARBA00049563"/>
    </source>
</evidence>
<evidence type="ECO:0000313" key="15">
    <source>
        <dbReference type="Proteomes" id="UP000230869"/>
    </source>
</evidence>
<protein>
    <recommendedName>
        <fullName evidence="10">tRNA dimethylallyltransferase</fullName>
        <ecNumber evidence="10">2.5.1.75</ecNumber>
    </recommendedName>
    <alternativeName>
        <fullName evidence="10">Dimethylallyl diphosphate:tRNA dimethylallyltransferase</fullName>
        <shortName evidence="10">DMAPP:tRNA dimethylallyltransferase</shortName>
        <shortName evidence="10">DMATase</shortName>
    </alternativeName>
    <alternativeName>
        <fullName evidence="10">Isopentenyl-diphosphate:tRNA isopentenyltransferase</fullName>
        <shortName evidence="10">IPP transferase</shortName>
        <shortName evidence="10">IPPT</shortName>
        <shortName evidence="10">IPTase</shortName>
    </alternativeName>
</protein>
<dbReference type="Pfam" id="PF01745">
    <property type="entry name" value="IPT"/>
    <property type="match status" value="1"/>
</dbReference>
<evidence type="ECO:0000256" key="7">
    <source>
        <dbReference type="ARBA" id="ARBA00022840"/>
    </source>
</evidence>
<comment type="cofactor">
    <cofactor evidence="1 10">
        <name>Mg(2+)</name>
        <dbReference type="ChEBI" id="CHEBI:18420"/>
    </cofactor>
</comment>
<feature type="site" description="Interaction with substrate tRNA" evidence="10">
    <location>
        <position position="125"/>
    </location>
</feature>
<dbReference type="SUPFAM" id="SSF52540">
    <property type="entry name" value="P-loop containing nucleoside triphosphate hydrolases"/>
    <property type="match status" value="1"/>
</dbReference>
<evidence type="ECO:0000256" key="13">
    <source>
        <dbReference type="RuleBase" id="RU003785"/>
    </source>
</evidence>
<evidence type="ECO:0000256" key="10">
    <source>
        <dbReference type="HAMAP-Rule" id="MF_00185"/>
    </source>
</evidence>
<comment type="subunit">
    <text evidence="10">Monomer.</text>
</comment>
<accession>A0A2M6KA64</accession>
<evidence type="ECO:0000256" key="3">
    <source>
        <dbReference type="ARBA" id="ARBA00005842"/>
    </source>
</evidence>
<evidence type="ECO:0000256" key="4">
    <source>
        <dbReference type="ARBA" id="ARBA00022679"/>
    </source>
</evidence>